<evidence type="ECO:0000256" key="3">
    <source>
        <dbReference type="ARBA" id="ARBA00006835"/>
    </source>
</evidence>
<dbReference type="GO" id="GO:0006351">
    <property type="term" value="P:DNA-templated transcription"/>
    <property type="evidence" value="ECO:0007669"/>
    <property type="project" value="InterPro"/>
</dbReference>
<evidence type="ECO:0000256" key="9">
    <source>
        <dbReference type="ARBA" id="ARBA00022695"/>
    </source>
</evidence>
<protein>
    <recommendedName>
        <fullName evidence="4">DNA-directed RNA polymerase</fullName>
        <ecNumber evidence="4">2.7.7.6</ecNumber>
    </recommendedName>
    <alternativeName>
        <fullName evidence="12">PEP</fullName>
    </alternativeName>
</protein>
<dbReference type="Pfam" id="PF04560">
    <property type="entry name" value="RNA_pol_Rpb2_7"/>
    <property type="match status" value="1"/>
</dbReference>
<comment type="similarity">
    <text evidence="3">Belongs to the RNA polymerase beta chain family.</text>
</comment>
<keyword evidence="10" id="KW-0804">Transcription</keyword>
<dbReference type="InterPro" id="IPR007641">
    <property type="entry name" value="RNA_pol_Rpb2_7"/>
</dbReference>
<dbReference type="GO" id="GO:0003899">
    <property type="term" value="F:DNA-directed RNA polymerase activity"/>
    <property type="evidence" value="ECO:0007669"/>
    <property type="project" value="UniProtKB-EC"/>
</dbReference>
<evidence type="ECO:0000256" key="8">
    <source>
        <dbReference type="ARBA" id="ARBA00022679"/>
    </source>
</evidence>
<gene>
    <name evidence="14" type="ORF">TSOC_000494</name>
</gene>
<keyword evidence="8" id="KW-0808">Transferase</keyword>
<evidence type="ECO:0000256" key="6">
    <source>
        <dbReference type="ARBA" id="ARBA00022528"/>
    </source>
</evidence>
<comment type="function">
    <text evidence="1">DNA-dependent RNA polymerase catalyzes the transcription of DNA into RNA using the four ribonucleoside triphosphates as substrates.</text>
</comment>
<evidence type="ECO:0000256" key="7">
    <source>
        <dbReference type="ARBA" id="ARBA00022640"/>
    </source>
</evidence>
<dbReference type="Proteomes" id="UP000236333">
    <property type="component" value="Unassembled WGS sequence"/>
</dbReference>
<keyword evidence="5 14" id="KW-0240">DNA-directed RNA polymerase</keyword>
<dbReference type="EMBL" id="PGGS01000007">
    <property type="protein sequence ID" value="PNH12543.1"/>
    <property type="molecule type" value="Genomic_DNA"/>
</dbReference>
<evidence type="ECO:0000313" key="15">
    <source>
        <dbReference type="Proteomes" id="UP000236333"/>
    </source>
</evidence>
<keyword evidence="7" id="KW-0934">Plastid</keyword>
<feature type="domain" description="RNA polymerase Rpb2" evidence="13">
    <location>
        <begin position="1"/>
        <end position="82"/>
    </location>
</feature>
<evidence type="ECO:0000256" key="11">
    <source>
        <dbReference type="ARBA" id="ARBA00026088"/>
    </source>
</evidence>
<evidence type="ECO:0000256" key="4">
    <source>
        <dbReference type="ARBA" id="ARBA00012418"/>
    </source>
</evidence>
<dbReference type="GO" id="GO:0003677">
    <property type="term" value="F:DNA binding"/>
    <property type="evidence" value="ECO:0007669"/>
    <property type="project" value="InterPro"/>
</dbReference>
<dbReference type="GO" id="GO:0000428">
    <property type="term" value="C:DNA-directed RNA polymerase complex"/>
    <property type="evidence" value="ECO:0007669"/>
    <property type="project" value="UniProtKB-KW"/>
</dbReference>
<keyword evidence="15" id="KW-1185">Reference proteome</keyword>
<dbReference type="OrthoDB" id="10248617at2759"/>
<dbReference type="AlphaFoldDB" id="A0A2J8AJ56"/>
<comment type="subcellular location">
    <subcellularLocation>
        <location evidence="2">Plastid</location>
        <location evidence="2">Chloroplast</location>
    </subcellularLocation>
</comment>
<dbReference type="Gene3D" id="3.90.1800.10">
    <property type="entry name" value="RNA polymerase alpha subunit dimerisation domain"/>
    <property type="match status" value="1"/>
</dbReference>
<evidence type="ECO:0000256" key="2">
    <source>
        <dbReference type="ARBA" id="ARBA00004229"/>
    </source>
</evidence>
<reference evidence="14 15" key="1">
    <citation type="journal article" date="2017" name="Mol. Biol. Evol.">
        <title>The 4-celled Tetrabaena socialis nuclear genome reveals the essential components for genetic control of cell number at the origin of multicellularity in the volvocine lineage.</title>
        <authorList>
            <person name="Featherston J."/>
            <person name="Arakaki Y."/>
            <person name="Hanschen E.R."/>
            <person name="Ferris P.J."/>
            <person name="Michod R.E."/>
            <person name="Olson B.J.S.C."/>
            <person name="Nozaki H."/>
            <person name="Durand P.M."/>
        </authorList>
    </citation>
    <scope>NUCLEOTIDE SEQUENCE [LARGE SCALE GENOMIC DNA]</scope>
    <source>
        <strain evidence="14 15">NIES-571</strain>
    </source>
</reference>
<dbReference type="EC" id="2.7.7.6" evidence="4"/>
<evidence type="ECO:0000256" key="10">
    <source>
        <dbReference type="ARBA" id="ARBA00023163"/>
    </source>
</evidence>
<keyword evidence="6" id="KW-0150">Chloroplast</keyword>
<proteinExistence type="inferred from homology"/>
<comment type="caution">
    <text evidence="14">The sequence shown here is derived from an EMBL/GenBank/DDBJ whole genome shotgun (WGS) entry which is preliminary data.</text>
</comment>
<evidence type="ECO:0000256" key="1">
    <source>
        <dbReference type="ARBA" id="ARBA00004026"/>
    </source>
</evidence>
<evidence type="ECO:0000256" key="5">
    <source>
        <dbReference type="ARBA" id="ARBA00022478"/>
    </source>
</evidence>
<evidence type="ECO:0000259" key="13">
    <source>
        <dbReference type="Pfam" id="PF04560"/>
    </source>
</evidence>
<dbReference type="InterPro" id="IPR015712">
    <property type="entry name" value="DNA-dir_RNA_pol_su2"/>
</dbReference>
<accession>A0A2J8AJ56</accession>
<evidence type="ECO:0000256" key="12">
    <source>
        <dbReference type="ARBA" id="ARBA00032782"/>
    </source>
</evidence>
<sequence>MEMECQWSHGMLHFLKERFMECSDSYNVFTCRKCGMIAVCNPDKKIFSCRICKNITSFAEVRLPYACKLLLQEIQTMGTKCDLAGLDEPVYGDASPWGD</sequence>
<evidence type="ECO:0000313" key="14">
    <source>
        <dbReference type="EMBL" id="PNH12543.1"/>
    </source>
</evidence>
<name>A0A2J8AJ56_9CHLO</name>
<organism evidence="14 15">
    <name type="scientific">Tetrabaena socialis</name>
    <dbReference type="NCBI Taxonomy" id="47790"/>
    <lineage>
        <taxon>Eukaryota</taxon>
        <taxon>Viridiplantae</taxon>
        <taxon>Chlorophyta</taxon>
        <taxon>core chlorophytes</taxon>
        <taxon>Chlorophyceae</taxon>
        <taxon>CS clade</taxon>
        <taxon>Chlamydomonadales</taxon>
        <taxon>Tetrabaenaceae</taxon>
        <taxon>Tetrabaena</taxon>
    </lineage>
</organism>
<dbReference type="GO" id="GO:0009507">
    <property type="term" value="C:chloroplast"/>
    <property type="evidence" value="ECO:0007669"/>
    <property type="project" value="UniProtKB-SubCell"/>
</dbReference>
<keyword evidence="9" id="KW-0548">Nucleotidyltransferase</keyword>
<dbReference type="SUPFAM" id="SSF64484">
    <property type="entry name" value="beta and beta-prime subunits of DNA dependent RNA-polymerase"/>
    <property type="match status" value="1"/>
</dbReference>
<dbReference type="PANTHER" id="PTHR20856">
    <property type="entry name" value="DNA-DIRECTED RNA POLYMERASE I SUBUNIT 2"/>
    <property type="match status" value="1"/>
</dbReference>
<dbReference type="GO" id="GO:0032549">
    <property type="term" value="F:ribonucleoside binding"/>
    <property type="evidence" value="ECO:0007669"/>
    <property type="project" value="InterPro"/>
</dbReference>
<comment type="subunit">
    <text evidence="11">In plastids the minimal PEP RNA polymerase catalytic core is composed of four subunits: alpha, beta, beta', and beta''. When a (nuclear-encoded) sigma factor is associated with the core the holoenzyme is formed, which can initiate transcription.</text>
</comment>